<feature type="transmembrane region" description="Helical" evidence="6">
    <location>
        <begin position="134"/>
        <end position="155"/>
    </location>
</feature>
<feature type="transmembrane region" description="Helical" evidence="6">
    <location>
        <begin position="12"/>
        <end position="33"/>
    </location>
</feature>
<dbReference type="Proteomes" id="UP000696573">
    <property type="component" value="Unassembled WGS sequence"/>
</dbReference>
<feature type="transmembrane region" description="Helical" evidence="6">
    <location>
        <begin position="181"/>
        <end position="199"/>
    </location>
</feature>
<evidence type="ECO:0000256" key="5">
    <source>
        <dbReference type="ARBA" id="ARBA00038359"/>
    </source>
</evidence>
<gene>
    <name evidence="8" type="ORF">CRHIZ90672A_00003581</name>
</gene>
<proteinExistence type="inferred from homology"/>
<evidence type="ECO:0000256" key="4">
    <source>
        <dbReference type="ARBA" id="ARBA00023136"/>
    </source>
</evidence>
<dbReference type="OrthoDB" id="5143619at2759"/>
<dbReference type="PANTHER" id="PTHR33048:SF92">
    <property type="entry name" value="INTEGRAL MEMBRANE PROTEIN"/>
    <property type="match status" value="1"/>
</dbReference>
<organism evidence="8 9">
    <name type="scientific">Clonostachys rhizophaga</name>
    <dbReference type="NCBI Taxonomy" id="160324"/>
    <lineage>
        <taxon>Eukaryota</taxon>
        <taxon>Fungi</taxon>
        <taxon>Dikarya</taxon>
        <taxon>Ascomycota</taxon>
        <taxon>Pezizomycotina</taxon>
        <taxon>Sordariomycetes</taxon>
        <taxon>Hypocreomycetidae</taxon>
        <taxon>Hypocreales</taxon>
        <taxon>Bionectriaceae</taxon>
        <taxon>Clonostachys</taxon>
    </lineage>
</organism>
<evidence type="ECO:0000313" key="9">
    <source>
        <dbReference type="Proteomes" id="UP000696573"/>
    </source>
</evidence>
<reference evidence="8" key="1">
    <citation type="submission" date="2021-10" db="EMBL/GenBank/DDBJ databases">
        <authorList>
            <person name="Piombo E."/>
        </authorList>
    </citation>
    <scope>NUCLEOTIDE SEQUENCE</scope>
</reference>
<feature type="transmembrane region" description="Helical" evidence="6">
    <location>
        <begin position="39"/>
        <end position="60"/>
    </location>
</feature>
<keyword evidence="3 6" id="KW-1133">Transmembrane helix</keyword>
<evidence type="ECO:0000259" key="7">
    <source>
        <dbReference type="Pfam" id="PF20684"/>
    </source>
</evidence>
<dbReference type="InterPro" id="IPR052337">
    <property type="entry name" value="SAT4-like"/>
</dbReference>
<protein>
    <recommendedName>
        <fullName evidence="7">Rhodopsin domain-containing protein</fullName>
    </recommendedName>
</protein>
<feature type="domain" description="Rhodopsin" evidence="7">
    <location>
        <begin position="29"/>
        <end position="235"/>
    </location>
</feature>
<feature type="transmembrane region" description="Helical" evidence="6">
    <location>
        <begin position="211"/>
        <end position="232"/>
    </location>
</feature>
<keyword evidence="9" id="KW-1185">Reference proteome</keyword>
<comment type="caution">
    <text evidence="8">The sequence shown here is derived from an EMBL/GenBank/DDBJ whole genome shotgun (WGS) entry which is preliminary data.</text>
</comment>
<dbReference type="AlphaFoldDB" id="A0A9N9VNV2"/>
<evidence type="ECO:0000256" key="2">
    <source>
        <dbReference type="ARBA" id="ARBA00022692"/>
    </source>
</evidence>
<evidence type="ECO:0000313" key="8">
    <source>
        <dbReference type="EMBL" id="CAH0027059.1"/>
    </source>
</evidence>
<dbReference type="InterPro" id="IPR049326">
    <property type="entry name" value="Rhodopsin_dom_fungi"/>
</dbReference>
<dbReference type="PANTHER" id="PTHR33048">
    <property type="entry name" value="PTH11-LIKE INTEGRAL MEMBRANE PROTEIN (AFU_ORTHOLOGUE AFUA_5G11245)"/>
    <property type="match status" value="1"/>
</dbReference>
<accession>A0A9N9VNV2</accession>
<comment type="subcellular location">
    <subcellularLocation>
        <location evidence="1">Membrane</location>
        <topology evidence="1">Multi-pass membrane protein</topology>
    </subcellularLocation>
</comment>
<evidence type="ECO:0000256" key="6">
    <source>
        <dbReference type="SAM" id="Phobius"/>
    </source>
</evidence>
<keyword evidence="4 6" id="KW-0472">Membrane</keyword>
<dbReference type="Pfam" id="PF20684">
    <property type="entry name" value="Fung_rhodopsin"/>
    <property type="match status" value="1"/>
</dbReference>
<evidence type="ECO:0000256" key="3">
    <source>
        <dbReference type="ARBA" id="ARBA00022989"/>
    </source>
</evidence>
<dbReference type="GO" id="GO:0016020">
    <property type="term" value="C:membrane"/>
    <property type="evidence" value="ECO:0007669"/>
    <property type="project" value="UniProtKB-SubCell"/>
</dbReference>
<name>A0A9N9VNV2_9HYPO</name>
<evidence type="ECO:0000256" key="1">
    <source>
        <dbReference type="ARBA" id="ARBA00004141"/>
    </source>
</evidence>
<keyword evidence="2 6" id="KW-0812">Transmembrane</keyword>
<feature type="transmembrane region" description="Helical" evidence="6">
    <location>
        <begin position="252"/>
        <end position="270"/>
    </location>
</feature>
<dbReference type="EMBL" id="CABFNQ020000726">
    <property type="protein sequence ID" value="CAH0027059.1"/>
    <property type="molecule type" value="Genomic_DNA"/>
</dbReference>
<sequence length="347" mass="39182">MDDMTMFSGKGLLAVEWTLIGIALILLIARLYLRIRYLQSGFVISDVFMIAAFVAAASLTSADTWLYHMKVYKPDVDFQMNHWDPSVEEKIQVYKTFFSLYFPFYIEQYLNKGTLIALYFEIFGQHMGKTRTSLFALSTFCIIGFITTVLMNLFYCRFGCYWSLDNPCDASCVVVKDNVGWAFHFASGLLIFVLPLVYINRLNMSKTQRISTGIIFCLGFINLCIALARWFIVQSVFSPSPSLPFGEALAVSDAHSGLIISILLSLRAYLRIFRGEDPETRHARLTSTSTSATGCRSQVSAIRKEITTCQEISYLSVDEQAFFQGRVPDVFCDTRSIRTVSVNGNAV</sequence>
<comment type="similarity">
    <text evidence="5">Belongs to the SAT4 family.</text>
</comment>